<evidence type="ECO:0000313" key="2">
    <source>
        <dbReference type="Proteomes" id="UP000622797"/>
    </source>
</evidence>
<dbReference type="Gene3D" id="3.30.559.30">
    <property type="entry name" value="Nonribosomal peptide synthetase, condensation domain"/>
    <property type="match status" value="1"/>
</dbReference>
<keyword evidence="2" id="KW-1185">Reference proteome</keyword>
<reference evidence="1" key="1">
    <citation type="journal article" date="2020" name="BMC Genomics">
        <title>Correction to: Identification and distribution of gene clusters required for synthesis of sphingolipid metabolism inhibitors in diverse species of the filamentous fungus Fusarium.</title>
        <authorList>
            <person name="Kim H.S."/>
            <person name="Lohmar J.M."/>
            <person name="Busman M."/>
            <person name="Brown D.W."/>
            <person name="Naumann T.A."/>
            <person name="Divon H.H."/>
            <person name="Lysoe E."/>
            <person name="Uhlig S."/>
            <person name="Proctor R.H."/>
        </authorList>
    </citation>
    <scope>NUCLEOTIDE SEQUENCE</scope>
    <source>
        <strain evidence="1">NRRL 20472</strain>
    </source>
</reference>
<dbReference type="PANTHER" id="PTHR28037:SF1">
    <property type="entry name" value="ALCOHOL O-ACETYLTRANSFERASE 1-RELATED"/>
    <property type="match status" value="1"/>
</dbReference>
<sequence length="519" mass="59337">MASSPAIVRPLGDFERYMEADYFLDYLRSNCFSCRYNLPGELVDSSTDEDVHNRFIQALARTIIDNPMLHAVLVNAEGKRPKFARLEELNLHDMVEWRVISKSEDYSQTTDMIINQQVDQVFSNPDTLPGWRILVTRLDGESFLDVHLMVRHTMLDGDSRKILNTSLLGHLNSPIENKEQQSLVLHGHTLKIPSQGPAFPPPMEKYGDFSLGLKFILSLAWQELRPGFLQKPSATAKAWGPFKVDDYKTERRTIRINPEHTQKLIQRCRAHQTTITGFLHGAILASLMWECSDTVQSQSYSATSAVNLRRFMPDRPKAMSDTHMDPAKTIVNMLTVIDHEFDVKSVQNLLQLIKPTDEKPTDCRHYEDIVWATAVETRSSIQKKLNKGLKNDVMGALKLVSDWRSEKKASWKKPRRESWTLTNLGVFDGQKPTNTDEKRNNWHVDHVLFAPSVDVSRSLFMISAISVKDGDMCIGIAWQSGLGEYVDTVGNRLTRDIYSWCNYIATSEWSDDWVQRSFA</sequence>
<evidence type="ECO:0000313" key="1">
    <source>
        <dbReference type="EMBL" id="KAF4960603.1"/>
    </source>
</evidence>
<dbReference type="PANTHER" id="PTHR28037">
    <property type="entry name" value="ALCOHOL O-ACETYLTRANSFERASE 1-RELATED"/>
    <property type="match status" value="1"/>
</dbReference>
<dbReference type="Pfam" id="PF07247">
    <property type="entry name" value="AATase"/>
    <property type="match status" value="1"/>
</dbReference>
<protein>
    <recommendedName>
        <fullName evidence="3">Alcohol acetyltransferase</fullName>
    </recommendedName>
</protein>
<dbReference type="AlphaFoldDB" id="A0A8H4X3K3"/>
<evidence type="ECO:0008006" key="3">
    <source>
        <dbReference type="Google" id="ProtNLM"/>
    </source>
</evidence>
<gene>
    <name evidence="1" type="ORF">FSARC_10439</name>
</gene>
<dbReference type="InterPro" id="IPR010828">
    <property type="entry name" value="Atf2/Sli1-like"/>
</dbReference>
<dbReference type="OrthoDB" id="2150604at2759"/>
<dbReference type="GO" id="GO:0008080">
    <property type="term" value="F:N-acetyltransferase activity"/>
    <property type="evidence" value="ECO:0007669"/>
    <property type="project" value="TreeGrafter"/>
</dbReference>
<dbReference type="InterPro" id="IPR052058">
    <property type="entry name" value="Alcohol_O-acetyltransferase"/>
</dbReference>
<accession>A0A8H4X3K3</accession>
<reference evidence="1" key="2">
    <citation type="submission" date="2020-05" db="EMBL/GenBank/DDBJ databases">
        <authorList>
            <person name="Kim H.-S."/>
            <person name="Proctor R.H."/>
            <person name="Brown D.W."/>
        </authorList>
    </citation>
    <scope>NUCLEOTIDE SEQUENCE</scope>
    <source>
        <strain evidence="1">NRRL 20472</strain>
    </source>
</reference>
<dbReference type="EMBL" id="JABEXW010000630">
    <property type="protein sequence ID" value="KAF4960603.1"/>
    <property type="molecule type" value="Genomic_DNA"/>
</dbReference>
<comment type="caution">
    <text evidence="1">The sequence shown here is derived from an EMBL/GenBank/DDBJ whole genome shotgun (WGS) entry which is preliminary data.</text>
</comment>
<organism evidence="1 2">
    <name type="scientific">Fusarium sarcochroum</name>
    <dbReference type="NCBI Taxonomy" id="1208366"/>
    <lineage>
        <taxon>Eukaryota</taxon>
        <taxon>Fungi</taxon>
        <taxon>Dikarya</taxon>
        <taxon>Ascomycota</taxon>
        <taxon>Pezizomycotina</taxon>
        <taxon>Sordariomycetes</taxon>
        <taxon>Hypocreomycetidae</taxon>
        <taxon>Hypocreales</taxon>
        <taxon>Nectriaceae</taxon>
        <taxon>Fusarium</taxon>
        <taxon>Fusarium lateritium species complex</taxon>
    </lineage>
</organism>
<name>A0A8H4X3K3_9HYPO</name>
<proteinExistence type="predicted"/>
<dbReference type="Proteomes" id="UP000622797">
    <property type="component" value="Unassembled WGS sequence"/>
</dbReference>